<feature type="binding site" evidence="14">
    <location>
        <position position="53"/>
    </location>
    <ligand>
        <name>[4Fe-4S] cluster</name>
        <dbReference type="ChEBI" id="CHEBI:49883"/>
        <label>1</label>
    </ligand>
</feature>
<dbReference type="GO" id="GO:0046872">
    <property type="term" value="F:metal ion binding"/>
    <property type="evidence" value="ECO:0007669"/>
    <property type="project" value="UniProtKB-KW"/>
</dbReference>
<evidence type="ECO:0000256" key="3">
    <source>
        <dbReference type="ARBA" id="ARBA00004418"/>
    </source>
</evidence>
<dbReference type="InterPro" id="IPR027394">
    <property type="entry name" value="Cytochrome-c3_hydrogenase_C"/>
</dbReference>
<dbReference type="GO" id="GO:0016020">
    <property type="term" value="C:membrane"/>
    <property type="evidence" value="ECO:0007669"/>
    <property type="project" value="TreeGrafter"/>
</dbReference>
<evidence type="ECO:0000313" key="18">
    <source>
        <dbReference type="Proteomes" id="UP000199602"/>
    </source>
</evidence>
<dbReference type="PROSITE" id="PS51318">
    <property type="entry name" value="TAT"/>
    <property type="match status" value="1"/>
</dbReference>
<keyword evidence="18" id="KW-1185">Reference proteome</keyword>
<gene>
    <name evidence="17" type="ORF">SAMN04488516_11018</name>
</gene>
<dbReference type="RefSeq" id="WP_092065858.1">
    <property type="nucleotide sequence ID" value="NZ_FNIN01000010.1"/>
</dbReference>
<feature type="binding site" evidence="14">
    <location>
        <position position="259"/>
    </location>
    <ligand>
        <name>[4Fe-4S] cluster</name>
        <dbReference type="ChEBI" id="CHEBI:49883"/>
        <label>2</label>
    </ligand>
</feature>
<keyword evidence="8" id="KW-0732">Signal</keyword>
<evidence type="ECO:0000313" key="17">
    <source>
        <dbReference type="EMBL" id="SDN87882.1"/>
    </source>
</evidence>
<evidence type="ECO:0000259" key="16">
    <source>
        <dbReference type="Pfam" id="PF14720"/>
    </source>
</evidence>
<feature type="binding site" evidence="14">
    <location>
        <position position="268"/>
    </location>
    <ligand>
        <name>[3Fe-4S] cluster</name>
        <dbReference type="ChEBI" id="CHEBI:21137"/>
    </ligand>
</feature>
<feature type="binding site" evidence="14">
    <location>
        <position position="289"/>
    </location>
    <ligand>
        <name>[3Fe-4S] cluster</name>
        <dbReference type="ChEBI" id="CHEBI:21137"/>
    </ligand>
</feature>
<dbReference type="GO" id="GO:0009055">
    <property type="term" value="F:electron transfer activity"/>
    <property type="evidence" value="ECO:0007669"/>
    <property type="project" value="TreeGrafter"/>
</dbReference>
<dbReference type="Gene3D" id="4.10.480.10">
    <property type="entry name" value="Cytochrome-c3 hydrogenase, C-terminal domain"/>
    <property type="match status" value="1"/>
</dbReference>
<comment type="cofactor">
    <cofactor evidence="2">
        <name>[4Fe-4S] cluster</name>
        <dbReference type="ChEBI" id="CHEBI:49883"/>
    </cofactor>
</comment>
<feature type="domain" description="NADH:ubiquinone oxidoreductase-like 20kDa subunit" evidence="15">
    <location>
        <begin position="50"/>
        <end position="205"/>
    </location>
</feature>
<dbReference type="PANTHER" id="PTHR30013">
    <property type="entry name" value="NIFE / NIFESE HYDROGENASE SMALL SUBUNIT FAMILY MEMBER"/>
    <property type="match status" value="1"/>
</dbReference>
<dbReference type="GO" id="GO:0009061">
    <property type="term" value="P:anaerobic respiration"/>
    <property type="evidence" value="ECO:0007669"/>
    <property type="project" value="TreeGrafter"/>
</dbReference>
<comment type="subunit">
    <text evidence="5">Heterodimer of a large and a small subunit.</text>
</comment>
<dbReference type="InterPro" id="IPR053622">
    <property type="entry name" value="NiFe/NiFeSe_hyd_small_subunit"/>
</dbReference>
<evidence type="ECO:0000256" key="1">
    <source>
        <dbReference type="ARBA" id="ARBA00001927"/>
    </source>
</evidence>
<dbReference type="GO" id="GO:0051539">
    <property type="term" value="F:4 iron, 4 sulfur cluster binding"/>
    <property type="evidence" value="ECO:0007669"/>
    <property type="project" value="UniProtKB-KW"/>
</dbReference>
<keyword evidence="10" id="KW-0560">Oxidoreductase</keyword>
<dbReference type="GO" id="GO:0008901">
    <property type="term" value="F:ferredoxin hydrogenase activity"/>
    <property type="evidence" value="ECO:0007669"/>
    <property type="project" value="InterPro"/>
</dbReference>
<evidence type="ECO:0000256" key="4">
    <source>
        <dbReference type="ARBA" id="ARBA00006605"/>
    </source>
</evidence>
<dbReference type="InterPro" id="IPR037148">
    <property type="entry name" value="NiFe-Hase_small_C_sf"/>
</dbReference>
<feature type="binding site" evidence="14">
    <location>
        <position position="232"/>
    </location>
    <ligand>
        <name>[4Fe-4S] cluster</name>
        <dbReference type="ChEBI" id="CHEBI:49883"/>
        <label>2</label>
    </ligand>
</feature>
<comment type="cofactor">
    <cofactor evidence="1">
        <name>[3Fe-4S] cluster</name>
        <dbReference type="ChEBI" id="CHEBI:21137"/>
    </cofactor>
</comment>
<dbReference type="GO" id="GO:0044569">
    <property type="term" value="C:[Ni-Fe] hydrogenase complex"/>
    <property type="evidence" value="ECO:0007669"/>
    <property type="project" value="TreeGrafter"/>
</dbReference>
<dbReference type="GO" id="GO:0042597">
    <property type="term" value="C:periplasmic space"/>
    <property type="evidence" value="ECO:0007669"/>
    <property type="project" value="UniProtKB-SubCell"/>
</dbReference>
<evidence type="ECO:0000256" key="11">
    <source>
        <dbReference type="ARBA" id="ARBA00023004"/>
    </source>
</evidence>
<evidence type="ECO:0000256" key="5">
    <source>
        <dbReference type="ARBA" id="ARBA00011771"/>
    </source>
</evidence>
<accession>A0A1H0EZR4</accession>
<dbReference type="PRINTS" id="PR00614">
    <property type="entry name" value="NIHGNASESMLL"/>
</dbReference>
<sequence length="305" mass="33018">MSLKRRDFVKLCAGTVAGLGISQVFNPSLVMALEKAAKKTPVIWIQGQGCTGCSVSLLNTVHPSIKEVLLKIISLEYHPTVMAAEGELALEHMYEIANKYKGKFFLVVEGAIPKAADGKYCIVGEMGGKEITMLELTEELGKKAAATVAVGACACFSAGIPGAEGNLTEASSVKTIFDEAGIKTPVINIPGCPPHPDWMVGTIAHVLLYGIPELDDNARPKLFYGLNIHENCPYRSYYESGTMAPVFTKKEGCRYDLGCKGPVANADCWKRHWNNGVNWCIENALCIGCVEPGFPDDMSPFYESM</sequence>
<dbReference type="Pfam" id="PF01058">
    <property type="entry name" value="Oxidored_q6"/>
    <property type="match status" value="1"/>
</dbReference>
<evidence type="ECO:0000256" key="2">
    <source>
        <dbReference type="ARBA" id="ARBA00001966"/>
    </source>
</evidence>
<dbReference type="Gene3D" id="3.40.50.700">
    <property type="entry name" value="NADH:ubiquinone oxidoreductase-like, 20kDa subunit"/>
    <property type="match status" value="1"/>
</dbReference>
<dbReference type="PIRSF" id="PIRSF000310">
    <property type="entry name" value="NiFe_hyd_ssu"/>
    <property type="match status" value="1"/>
</dbReference>
<comment type="subcellular location">
    <subcellularLocation>
        <location evidence="3">Periplasm</location>
    </subcellularLocation>
</comment>
<feature type="domain" description="Cytochrome-c3 hydrogenase C-terminal" evidence="16">
    <location>
        <begin position="224"/>
        <end position="302"/>
    </location>
</feature>
<dbReference type="NCBIfam" id="NF045520">
    <property type="entry name" value="H2_NiFeSe_small"/>
    <property type="match status" value="1"/>
</dbReference>
<dbReference type="EMBL" id="FNIN01000010">
    <property type="protein sequence ID" value="SDN87882.1"/>
    <property type="molecule type" value="Genomic_DNA"/>
</dbReference>
<keyword evidence="7 14" id="KW-0479">Metal-binding</keyword>
<feature type="binding site" evidence="14">
    <location>
        <position position="253"/>
    </location>
    <ligand>
        <name>[4Fe-4S] cluster</name>
        <dbReference type="ChEBI" id="CHEBI:49883"/>
        <label>2</label>
    </ligand>
</feature>
<feature type="binding site" evidence="14">
    <location>
        <position position="50"/>
    </location>
    <ligand>
        <name>[4Fe-4S] cluster</name>
        <dbReference type="ChEBI" id="CHEBI:49883"/>
        <label>1</label>
    </ligand>
</feature>
<organism evidence="17 18">
    <name type="scientific">Desulfonauticus submarinus</name>
    <dbReference type="NCBI Taxonomy" id="206665"/>
    <lineage>
        <taxon>Bacteria</taxon>
        <taxon>Pseudomonadati</taxon>
        <taxon>Thermodesulfobacteriota</taxon>
        <taxon>Desulfovibrionia</taxon>
        <taxon>Desulfovibrionales</taxon>
        <taxon>Desulfonauticaceae</taxon>
        <taxon>Desulfonauticus</taxon>
    </lineage>
</organism>
<dbReference type="NCBIfam" id="TIGR01409">
    <property type="entry name" value="TAT_signal_seq"/>
    <property type="match status" value="1"/>
</dbReference>
<dbReference type="InterPro" id="IPR001821">
    <property type="entry name" value="NiFe_hydrogenase_ssu"/>
</dbReference>
<evidence type="ECO:0000256" key="6">
    <source>
        <dbReference type="ARBA" id="ARBA00022485"/>
    </source>
</evidence>
<evidence type="ECO:0000256" key="9">
    <source>
        <dbReference type="ARBA" id="ARBA00022764"/>
    </source>
</evidence>
<dbReference type="Proteomes" id="UP000199602">
    <property type="component" value="Unassembled WGS sequence"/>
</dbReference>
<keyword evidence="12 14" id="KW-0411">Iron-sulfur</keyword>
<keyword evidence="13 14" id="KW-0003">3Fe-4S</keyword>
<evidence type="ECO:0000256" key="10">
    <source>
        <dbReference type="ARBA" id="ARBA00023002"/>
    </source>
</evidence>
<dbReference type="InterPro" id="IPR037024">
    <property type="entry name" value="NiFe_Hase_small_N_sf"/>
</dbReference>
<dbReference type="GO" id="GO:0051538">
    <property type="term" value="F:3 iron, 4 sulfur cluster binding"/>
    <property type="evidence" value="ECO:0007669"/>
    <property type="project" value="UniProtKB-KW"/>
</dbReference>
<dbReference type="STRING" id="206665.SAMN04488516_11018"/>
<proteinExistence type="inferred from homology"/>
<dbReference type="InterPro" id="IPR006311">
    <property type="entry name" value="TAT_signal"/>
</dbReference>
<feature type="binding site" evidence="14">
    <location>
        <position position="153"/>
    </location>
    <ligand>
        <name>[4Fe-4S] cluster</name>
        <dbReference type="ChEBI" id="CHEBI:49883"/>
        <label>1</label>
    </ligand>
</feature>
<comment type="similarity">
    <text evidence="4">Belongs to the [NiFe]/[NiFeSe] hydrogenase small subunit family.</text>
</comment>
<dbReference type="PANTHER" id="PTHR30013:SF7">
    <property type="entry name" value="HYDROGENASE-2 SMALL CHAIN"/>
    <property type="match status" value="1"/>
</dbReference>
<keyword evidence="9" id="KW-0574">Periplasm</keyword>
<evidence type="ECO:0000256" key="12">
    <source>
        <dbReference type="ARBA" id="ARBA00023014"/>
    </source>
</evidence>
<evidence type="ECO:0000259" key="15">
    <source>
        <dbReference type="Pfam" id="PF01058"/>
    </source>
</evidence>
<evidence type="ECO:0000256" key="7">
    <source>
        <dbReference type="ARBA" id="ARBA00022723"/>
    </source>
</evidence>
<dbReference type="AlphaFoldDB" id="A0A1H0EZR4"/>
<feature type="binding site" evidence="14">
    <location>
        <position position="229"/>
    </location>
    <ligand>
        <name>[4Fe-4S] cluster</name>
        <dbReference type="ChEBI" id="CHEBI:49883"/>
        <label>2</label>
    </ligand>
</feature>
<dbReference type="NCBIfam" id="TIGR00391">
    <property type="entry name" value="hydA"/>
    <property type="match status" value="1"/>
</dbReference>
<keyword evidence="6 14" id="KW-0004">4Fe-4S</keyword>
<protein>
    <submittedName>
        <fullName evidence="17">Hydrogenase small subunit</fullName>
    </submittedName>
</protein>
<evidence type="ECO:0000256" key="14">
    <source>
        <dbReference type="PIRSR" id="PIRSR000310-1"/>
    </source>
</evidence>
<dbReference type="OrthoDB" id="9766729at2"/>
<reference evidence="17 18" key="1">
    <citation type="submission" date="2016-10" db="EMBL/GenBank/DDBJ databases">
        <authorList>
            <person name="de Groot N.N."/>
        </authorList>
    </citation>
    <scope>NUCLEOTIDE SEQUENCE [LARGE SCALE GENOMIC DNA]</scope>
    <source>
        <strain evidence="17 18">DSM 15269</strain>
    </source>
</reference>
<feature type="binding site" evidence="14">
    <location>
        <position position="286"/>
    </location>
    <ligand>
        <name>[3Fe-4S] cluster</name>
        <dbReference type="ChEBI" id="CHEBI:21137"/>
    </ligand>
</feature>
<name>A0A1H0EZR4_9BACT</name>
<dbReference type="Pfam" id="PF14720">
    <property type="entry name" value="NiFe_hyd_SSU_C"/>
    <property type="match status" value="1"/>
</dbReference>
<feature type="binding site" evidence="14">
    <location>
        <position position="192"/>
    </location>
    <ligand>
        <name>[4Fe-4S] cluster</name>
        <dbReference type="ChEBI" id="CHEBI:49883"/>
        <label>1</label>
    </ligand>
</feature>
<keyword evidence="11 14" id="KW-0408">Iron</keyword>
<dbReference type="InterPro" id="IPR006137">
    <property type="entry name" value="NADH_UbQ_OxRdtase-like_20kDa"/>
</dbReference>
<dbReference type="GO" id="GO:0009375">
    <property type="term" value="C:ferredoxin hydrogenase complex"/>
    <property type="evidence" value="ECO:0007669"/>
    <property type="project" value="InterPro"/>
</dbReference>
<evidence type="ECO:0000256" key="8">
    <source>
        <dbReference type="ARBA" id="ARBA00022729"/>
    </source>
</evidence>
<dbReference type="SUPFAM" id="SSF56770">
    <property type="entry name" value="HydA/Nqo6-like"/>
    <property type="match status" value="1"/>
</dbReference>
<dbReference type="InterPro" id="IPR019546">
    <property type="entry name" value="TAT_signal_bac_arc"/>
</dbReference>
<evidence type="ECO:0000256" key="13">
    <source>
        <dbReference type="ARBA" id="ARBA00023291"/>
    </source>
</evidence>